<feature type="region of interest" description="Disordered" evidence="1">
    <location>
        <begin position="41"/>
        <end position="85"/>
    </location>
</feature>
<evidence type="ECO:0000256" key="2">
    <source>
        <dbReference type="SAM" id="SignalP"/>
    </source>
</evidence>
<reference evidence="4" key="1">
    <citation type="submission" date="2019-12" db="UniProtKB">
        <authorList>
            <consortium name="WormBaseParasite"/>
        </authorList>
    </citation>
    <scope>IDENTIFICATION</scope>
</reference>
<evidence type="ECO:0000313" key="3">
    <source>
        <dbReference type="Proteomes" id="UP000046395"/>
    </source>
</evidence>
<feature type="chain" id="PRO_5024292747" evidence="2">
    <location>
        <begin position="21"/>
        <end position="85"/>
    </location>
</feature>
<dbReference type="Proteomes" id="UP000046395">
    <property type="component" value="Unassembled WGS sequence"/>
</dbReference>
<evidence type="ECO:0000313" key="4">
    <source>
        <dbReference type="WBParaSite" id="TMUE_3000011358.1"/>
    </source>
</evidence>
<proteinExistence type="predicted"/>
<name>A0A5S6QW58_TRIMR</name>
<organism evidence="3 4">
    <name type="scientific">Trichuris muris</name>
    <name type="common">Mouse whipworm</name>
    <dbReference type="NCBI Taxonomy" id="70415"/>
    <lineage>
        <taxon>Eukaryota</taxon>
        <taxon>Metazoa</taxon>
        <taxon>Ecdysozoa</taxon>
        <taxon>Nematoda</taxon>
        <taxon>Enoplea</taxon>
        <taxon>Dorylaimia</taxon>
        <taxon>Trichinellida</taxon>
        <taxon>Trichuridae</taxon>
        <taxon>Trichuris</taxon>
    </lineage>
</organism>
<feature type="compositionally biased region" description="Pro residues" evidence="1">
    <location>
        <begin position="50"/>
        <end position="59"/>
    </location>
</feature>
<sequence>MRLLVSIVFLFAVAIGIANGIPDSQDHKSVIETMMVNQEQVVKKRHAVPHGPPPPPPRAGPHGRGGPPLNARSQVHPPRPHRSHP</sequence>
<dbReference type="AlphaFoldDB" id="A0A5S6QW58"/>
<protein>
    <submittedName>
        <fullName evidence="4">Uncharacterized protein</fullName>
    </submittedName>
</protein>
<accession>A0A5S6QW58</accession>
<dbReference type="WBParaSite" id="TMUE_3000011358.1">
    <property type="protein sequence ID" value="TMUE_3000011358.1"/>
    <property type="gene ID" value="WBGene00291837"/>
</dbReference>
<evidence type="ECO:0000256" key="1">
    <source>
        <dbReference type="SAM" id="MobiDB-lite"/>
    </source>
</evidence>
<keyword evidence="2" id="KW-0732">Signal</keyword>
<keyword evidence="3" id="KW-1185">Reference proteome</keyword>
<feature type="signal peptide" evidence="2">
    <location>
        <begin position="1"/>
        <end position="20"/>
    </location>
</feature>